<gene>
    <name evidence="2" type="ORF">GOODEAATRI_017792</name>
</gene>
<keyword evidence="1" id="KW-0472">Membrane</keyword>
<evidence type="ECO:0000256" key="1">
    <source>
        <dbReference type="SAM" id="Phobius"/>
    </source>
</evidence>
<evidence type="ECO:0000313" key="3">
    <source>
        <dbReference type="Proteomes" id="UP001476798"/>
    </source>
</evidence>
<comment type="caution">
    <text evidence="2">The sequence shown here is derived from an EMBL/GenBank/DDBJ whole genome shotgun (WGS) entry which is preliminary data.</text>
</comment>
<keyword evidence="3" id="KW-1185">Reference proteome</keyword>
<proteinExistence type="predicted"/>
<protein>
    <submittedName>
        <fullName evidence="2">Uncharacterized protein</fullName>
    </submittedName>
</protein>
<name>A0ABV0P5T1_9TELE</name>
<sequence length="116" mass="12906">MVLLRHISIALTAAVAALGSALFIALNYFYKRRVWSPHAAYCTITERITLPARDPQLQGCKCFRPRSQNVLRSIIIIGAARERVGSRGFLDLGELNMVGGQDHRRLEEKLLKGSGD</sequence>
<feature type="transmembrane region" description="Helical" evidence="1">
    <location>
        <begin position="6"/>
        <end position="30"/>
    </location>
</feature>
<dbReference type="Proteomes" id="UP001476798">
    <property type="component" value="Unassembled WGS sequence"/>
</dbReference>
<keyword evidence="1" id="KW-0812">Transmembrane</keyword>
<dbReference type="EMBL" id="JAHRIO010061440">
    <property type="protein sequence ID" value="MEQ2178790.1"/>
    <property type="molecule type" value="Genomic_DNA"/>
</dbReference>
<evidence type="ECO:0000313" key="2">
    <source>
        <dbReference type="EMBL" id="MEQ2178790.1"/>
    </source>
</evidence>
<organism evidence="2 3">
    <name type="scientific">Goodea atripinnis</name>
    <dbReference type="NCBI Taxonomy" id="208336"/>
    <lineage>
        <taxon>Eukaryota</taxon>
        <taxon>Metazoa</taxon>
        <taxon>Chordata</taxon>
        <taxon>Craniata</taxon>
        <taxon>Vertebrata</taxon>
        <taxon>Euteleostomi</taxon>
        <taxon>Actinopterygii</taxon>
        <taxon>Neopterygii</taxon>
        <taxon>Teleostei</taxon>
        <taxon>Neoteleostei</taxon>
        <taxon>Acanthomorphata</taxon>
        <taxon>Ovalentaria</taxon>
        <taxon>Atherinomorphae</taxon>
        <taxon>Cyprinodontiformes</taxon>
        <taxon>Goodeidae</taxon>
        <taxon>Goodea</taxon>
    </lineage>
</organism>
<accession>A0ABV0P5T1</accession>
<keyword evidence="1" id="KW-1133">Transmembrane helix</keyword>
<reference evidence="2 3" key="1">
    <citation type="submission" date="2021-06" db="EMBL/GenBank/DDBJ databases">
        <authorList>
            <person name="Palmer J.M."/>
        </authorList>
    </citation>
    <scope>NUCLEOTIDE SEQUENCE [LARGE SCALE GENOMIC DNA]</scope>
    <source>
        <strain evidence="2 3">GA_2019</strain>
        <tissue evidence="2">Muscle</tissue>
    </source>
</reference>